<feature type="region of interest" description="Disordered" evidence="1">
    <location>
        <begin position="351"/>
        <end position="379"/>
    </location>
</feature>
<dbReference type="Proteomes" id="UP000281549">
    <property type="component" value="Unassembled WGS sequence"/>
</dbReference>
<dbReference type="PANTHER" id="PTHR31011:SF2">
    <property type="entry name" value="PROTEIN STB2-RELATED"/>
    <property type="match status" value="1"/>
</dbReference>
<protein>
    <recommendedName>
        <fullName evidence="2">STB6-like N-terminal domain-containing protein</fullName>
    </recommendedName>
</protein>
<feature type="domain" description="STB6-like N-terminal" evidence="2">
    <location>
        <begin position="6"/>
        <end position="128"/>
    </location>
</feature>
<dbReference type="HOGENOM" id="CLU_339850_0_0_1"/>
<evidence type="ECO:0000256" key="1">
    <source>
        <dbReference type="SAM" id="MobiDB-lite"/>
    </source>
</evidence>
<dbReference type="EMBL" id="ML005379">
    <property type="protein sequence ID" value="RKP18741.1"/>
    <property type="molecule type" value="Genomic_DNA"/>
</dbReference>
<evidence type="ECO:0000313" key="4">
    <source>
        <dbReference type="EMBL" id="RKP18741.1"/>
    </source>
</evidence>
<dbReference type="SUPFAM" id="SSF48403">
    <property type="entry name" value="Ankyrin repeat"/>
    <property type="match status" value="1"/>
</dbReference>
<reference evidence="4" key="3">
    <citation type="submission" date="2018-08" db="EMBL/GenBank/DDBJ databases">
        <title>Leveraging single-cell genomics to expand the Fungal Tree of Life.</title>
        <authorList>
            <consortium name="DOE Joint Genome Institute"/>
            <person name="Ahrendt S.R."/>
            <person name="Quandt C.A."/>
            <person name="Ciobanu D."/>
            <person name="Clum A."/>
            <person name="Salamov A."/>
            <person name="Andreopoulos B."/>
            <person name="Cheng J.-F."/>
            <person name="Woyke T."/>
            <person name="Pelin A."/>
            <person name="Henrissat B."/>
            <person name="Reynolds N."/>
            <person name="Benny G.L."/>
            <person name="Smith M.E."/>
            <person name="James T.Y."/>
            <person name="Grigoriev I.V."/>
        </authorList>
    </citation>
    <scope>NUCLEOTIDE SEQUENCE</scope>
    <source>
        <strain evidence="4">CSF55</strain>
    </source>
</reference>
<dbReference type="InterPro" id="IPR059025">
    <property type="entry name" value="STB6_N"/>
</dbReference>
<dbReference type="STRING" id="988480.A0A075AR23"/>
<reference evidence="6" key="2">
    <citation type="journal article" date="2018" name="Nat. Microbiol.">
        <title>Leveraging single-cell genomics to expand the fungal tree of life.</title>
        <authorList>
            <person name="Ahrendt S.R."/>
            <person name="Quandt C.A."/>
            <person name="Ciobanu D."/>
            <person name="Clum A."/>
            <person name="Salamov A."/>
            <person name="Andreopoulos B."/>
            <person name="Cheng J.F."/>
            <person name="Woyke T."/>
            <person name="Pelin A."/>
            <person name="Henrissat B."/>
            <person name="Reynolds N.K."/>
            <person name="Benny G.L."/>
            <person name="Smith M.E."/>
            <person name="James T.Y."/>
            <person name="Grigoriev I.V."/>
        </authorList>
    </citation>
    <scope>NUCLEOTIDE SEQUENCE [LARGE SCALE GENOMIC DNA]</scope>
    <source>
        <strain evidence="6">CSF55</strain>
    </source>
</reference>
<proteinExistence type="predicted"/>
<feature type="compositionally biased region" description="Basic and acidic residues" evidence="1">
    <location>
        <begin position="354"/>
        <end position="371"/>
    </location>
</feature>
<evidence type="ECO:0000313" key="6">
    <source>
        <dbReference type="Proteomes" id="UP000281549"/>
    </source>
</evidence>
<accession>A0A075AR23</accession>
<dbReference type="Gene3D" id="1.25.40.20">
    <property type="entry name" value="Ankyrin repeat-containing domain"/>
    <property type="match status" value="1"/>
</dbReference>
<organism evidence="3 5">
    <name type="scientific">Rozella allomycis (strain CSF55)</name>
    <dbReference type="NCBI Taxonomy" id="988480"/>
    <lineage>
        <taxon>Eukaryota</taxon>
        <taxon>Fungi</taxon>
        <taxon>Fungi incertae sedis</taxon>
        <taxon>Cryptomycota</taxon>
        <taxon>Cryptomycota incertae sedis</taxon>
        <taxon>Rozella</taxon>
    </lineage>
</organism>
<dbReference type="EMBL" id="KE561117">
    <property type="protein sequence ID" value="EPZ32741.1"/>
    <property type="molecule type" value="Genomic_DNA"/>
</dbReference>
<evidence type="ECO:0000313" key="5">
    <source>
        <dbReference type="Proteomes" id="UP000030755"/>
    </source>
</evidence>
<name>A0A075AR23_ROZAC</name>
<gene>
    <name evidence="3" type="ORF">O9G_000816</name>
    <name evidence="4" type="ORF">ROZALSC1DRAFT_29599</name>
</gene>
<dbReference type="PANTHER" id="PTHR31011">
    <property type="entry name" value="PROTEIN STB2-RELATED"/>
    <property type="match status" value="1"/>
</dbReference>
<evidence type="ECO:0000313" key="3">
    <source>
        <dbReference type="EMBL" id="EPZ32741.1"/>
    </source>
</evidence>
<dbReference type="GO" id="GO:0070822">
    <property type="term" value="C:Sin3-type complex"/>
    <property type="evidence" value="ECO:0007669"/>
    <property type="project" value="TreeGrafter"/>
</dbReference>
<sequence length="836" mass="95980">MIEQKRWFFHERNKILTFIKERKVGKVVSSSHMIYGYRIYVVEQWNRLYNSLITFTGDLNDKVFIKCLKYRSTQYKMDKAKSIAIDDCELMVLNLTQFPADLNLIQVEDGEYDLHIRTILLNLNLKRLGFTSRGLINIVDQSNVHQDKFYQIYKISENIPISFAIFEVMADRLCSLALIVSLLSKVNVYNNKLGLLGFQVPLDPFTEYQELNSINSANLDPTGYLDEHTNRAIDELVVKTFRQMEKRPKNMKKKIHEYPSTSIKRLRYLWLGTSKHVNQESGAGILQESKEIGKSILREVAHKDKDVKEAKRLLEHIKKFSSFKNKQNTLPFTVLDDNSLEKMALTSISDFDEEKSKTPDDGKHVFKENKENSPSNDFYGDISPMGSTCAIMEIDPEEIPKFRDQRIKSLVLDENQNKRGILWHRSLSYSDFLSLRDENDDEDVSDIDIKDWNELIIFQNQIQSKQESINELLKVLEEVKLTIQEIYKCQNDVTSLIDELQLESSKLHYDLNIYEEKIKDVNDLMIAESMHSSGASTSNIFLNVFQMMFSASSRLFYFNRVGIAAIYIMMVPRSVIGNLITPSSTFSKPLKMKFILSFIVTLLLKVTCAAPINYETQLALKEAILMDDVRGIAQLTLSLDDLDRTYFNLPTHISPDHEAVSPLNLALLFSRYQVAQCLLDKGMDPRKENYNENNSLYFLVLAGNHESIAWLMKYDNGRFKSMVKDRGRNGGILSLAIQLDTPNVFDALIEFGADINNDVGEEPLLHDIMQLDKPTTYLRRLINLGADLKIQDSDGNTALHVADPEDMEAIELLVINEPGLINIANNYGELPEIGSY</sequence>
<dbReference type="Proteomes" id="UP000030755">
    <property type="component" value="Unassembled WGS sequence"/>
</dbReference>
<dbReference type="AlphaFoldDB" id="A0A075AR23"/>
<dbReference type="InterPro" id="IPR038919">
    <property type="entry name" value="STB2/STB2"/>
</dbReference>
<dbReference type="Pfam" id="PF25995">
    <property type="entry name" value="STB6_N"/>
    <property type="match status" value="1"/>
</dbReference>
<keyword evidence="5" id="KW-1185">Reference proteome</keyword>
<dbReference type="OrthoDB" id="19806at2759"/>
<reference evidence="3 5" key="1">
    <citation type="journal article" date="2013" name="Curr. Biol.">
        <title>Shared signatures of parasitism and phylogenomics unite Cryptomycota and microsporidia.</title>
        <authorList>
            <person name="James T.Y."/>
            <person name="Pelin A."/>
            <person name="Bonen L."/>
            <person name="Ahrendt S."/>
            <person name="Sain D."/>
            <person name="Corradi N."/>
            <person name="Stajich J.E."/>
        </authorList>
    </citation>
    <scope>NUCLEOTIDE SEQUENCE [LARGE SCALE GENOMIC DNA]</scope>
    <source>
        <strain evidence="3">CSF55</strain>
        <strain evidence="3">CSF55</strain>
    </source>
</reference>
<evidence type="ECO:0000259" key="2">
    <source>
        <dbReference type="Pfam" id="PF25995"/>
    </source>
</evidence>
<dbReference type="InterPro" id="IPR036770">
    <property type="entry name" value="Ankyrin_rpt-contain_sf"/>
</dbReference>